<organism evidence="7 8">
    <name type="scientific">Bradyrhizobium elkanii</name>
    <dbReference type="NCBI Taxonomy" id="29448"/>
    <lineage>
        <taxon>Bacteria</taxon>
        <taxon>Pseudomonadati</taxon>
        <taxon>Pseudomonadota</taxon>
        <taxon>Alphaproteobacteria</taxon>
        <taxon>Hyphomicrobiales</taxon>
        <taxon>Nitrobacteraceae</taxon>
        <taxon>Bradyrhizobium</taxon>
    </lineage>
</organism>
<dbReference type="PROSITE" id="PS00216">
    <property type="entry name" value="SUGAR_TRANSPORT_1"/>
    <property type="match status" value="1"/>
</dbReference>
<dbReference type="Pfam" id="PF00083">
    <property type="entry name" value="Sugar_tr"/>
    <property type="match status" value="1"/>
</dbReference>
<keyword evidence="4 5" id="KW-0472">Membrane</keyword>
<keyword evidence="3 5" id="KW-1133">Transmembrane helix</keyword>
<evidence type="ECO:0000313" key="7">
    <source>
        <dbReference type="EMBL" id="MEY9322346.1"/>
    </source>
</evidence>
<evidence type="ECO:0000313" key="8">
    <source>
        <dbReference type="Proteomes" id="UP001565471"/>
    </source>
</evidence>
<dbReference type="SUPFAM" id="SSF103473">
    <property type="entry name" value="MFS general substrate transporter"/>
    <property type="match status" value="1"/>
</dbReference>
<evidence type="ECO:0000259" key="6">
    <source>
        <dbReference type="PROSITE" id="PS50850"/>
    </source>
</evidence>
<comment type="subcellular location">
    <subcellularLocation>
        <location evidence="1">Membrane</location>
        <topology evidence="1">Multi-pass membrane protein</topology>
    </subcellularLocation>
</comment>
<feature type="transmembrane region" description="Helical" evidence="5">
    <location>
        <begin position="55"/>
        <end position="76"/>
    </location>
</feature>
<keyword evidence="2 5" id="KW-0812">Transmembrane</keyword>
<name>A0ABV4FFS7_BRAEL</name>
<feature type="transmembrane region" description="Helical" evidence="5">
    <location>
        <begin position="430"/>
        <end position="453"/>
    </location>
</feature>
<feature type="transmembrane region" description="Helical" evidence="5">
    <location>
        <begin position="200"/>
        <end position="219"/>
    </location>
</feature>
<dbReference type="InterPro" id="IPR020846">
    <property type="entry name" value="MFS_dom"/>
</dbReference>
<reference evidence="7 8" key="1">
    <citation type="submission" date="2024-07" db="EMBL/GenBank/DDBJ databases">
        <title>Genomic Encyclopedia of Type Strains, Phase V (KMG-V): Genome sequencing to study the core and pangenomes of soil and plant-associated prokaryotes.</title>
        <authorList>
            <person name="Whitman W."/>
        </authorList>
    </citation>
    <scope>NUCLEOTIDE SEQUENCE [LARGE SCALE GENOMIC DNA]</scope>
    <source>
        <strain evidence="7 8">USDA 415</strain>
    </source>
</reference>
<dbReference type="EMBL" id="JBGBZA010000002">
    <property type="protein sequence ID" value="MEY9322346.1"/>
    <property type="molecule type" value="Genomic_DNA"/>
</dbReference>
<keyword evidence="8" id="KW-1185">Reference proteome</keyword>
<dbReference type="PANTHER" id="PTHR23508:SF10">
    <property type="entry name" value="CARBOXYLIC ACID TRANSPORTER PROTEIN HOMOLOG"/>
    <property type="match status" value="1"/>
</dbReference>
<feature type="transmembrane region" description="Helical" evidence="5">
    <location>
        <begin position="404"/>
        <end position="424"/>
    </location>
</feature>
<feature type="transmembrane region" description="Helical" evidence="5">
    <location>
        <begin position="115"/>
        <end position="132"/>
    </location>
</feature>
<dbReference type="PANTHER" id="PTHR23508">
    <property type="entry name" value="CARBOXYLIC ACID TRANSPORTER PROTEIN HOMOLOG"/>
    <property type="match status" value="1"/>
</dbReference>
<feature type="transmembrane region" description="Helical" evidence="5">
    <location>
        <begin position="273"/>
        <end position="294"/>
    </location>
</feature>
<dbReference type="PROSITE" id="PS50850">
    <property type="entry name" value="MFS"/>
    <property type="match status" value="1"/>
</dbReference>
<protein>
    <submittedName>
        <fullName evidence="7">MFS family permease</fullName>
    </submittedName>
</protein>
<proteinExistence type="predicted"/>
<dbReference type="Gene3D" id="1.20.1250.20">
    <property type="entry name" value="MFS general substrate transporter like domains"/>
    <property type="match status" value="1"/>
</dbReference>
<evidence type="ECO:0000256" key="4">
    <source>
        <dbReference type="ARBA" id="ARBA00023136"/>
    </source>
</evidence>
<dbReference type="Proteomes" id="UP001565471">
    <property type="component" value="Unassembled WGS sequence"/>
</dbReference>
<evidence type="ECO:0000256" key="2">
    <source>
        <dbReference type="ARBA" id="ARBA00022692"/>
    </source>
</evidence>
<feature type="transmembrane region" description="Helical" evidence="5">
    <location>
        <begin position="366"/>
        <end position="383"/>
    </location>
</feature>
<evidence type="ECO:0000256" key="1">
    <source>
        <dbReference type="ARBA" id="ARBA00004141"/>
    </source>
</evidence>
<feature type="transmembrane region" description="Helical" evidence="5">
    <location>
        <begin position="88"/>
        <end position="108"/>
    </location>
</feature>
<accession>A0ABV4FFS7</accession>
<comment type="caution">
    <text evidence="7">The sequence shown here is derived from an EMBL/GenBank/DDBJ whole genome shotgun (WGS) entry which is preliminary data.</text>
</comment>
<evidence type="ECO:0000256" key="3">
    <source>
        <dbReference type="ARBA" id="ARBA00022989"/>
    </source>
</evidence>
<dbReference type="InterPro" id="IPR036259">
    <property type="entry name" value="MFS_trans_sf"/>
</dbReference>
<dbReference type="InterPro" id="IPR005829">
    <property type="entry name" value="Sugar_transporter_CS"/>
</dbReference>
<dbReference type="RefSeq" id="WP_016840268.1">
    <property type="nucleotide sequence ID" value="NZ_BJNL01000041.1"/>
</dbReference>
<gene>
    <name evidence="7" type="ORF">ABIF29_009145</name>
</gene>
<feature type="transmembrane region" description="Helical" evidence="5">
    <location>
        <begin position="314"/>
        <end position="335"/>
    </location>
</feature>
<feature type="domain" description="Major facilitator superfamily (MFS) profile" evidence="6">
    <location>
        <begin position="50"/>
        <end position="457"/>
    </location>
</feature>
<dbReference type="GeneID" id="92958466"/>
<dbReference type="InterPro" id="IPR005828">
    <property type="entry name" value="MFS_sugar_transport-like"/>
</dbReference>
<sequence>MSSITADGHAAPAVNDASIDIGPLEQKHLQYANYRAVADTTEITKTHWHIATANALGWGFDGMDGVIFALISPMVIKEFSLSLPEYRSGMQIALFVGIAGLYFWPWLADRYGRRTLLAVNIALFSLLMPVAAMSPTFAVFVIARSLLFFALNGEWSLGSMLVAETWPARLRGRVISITRSAWCLGATLAGAITGLVAANFGWRIAVMVPGVIALLAIYIRSTCPESPYWVRAQDRKRRISETLARGGTVSTEDSAWFGKAKSVGIRQVFMPDVLPATLVALFVACASTCIYGTVGAWMPLYLATEKHWSTAEYSLFYVFYGLCGFLGLCLVGWLIDKIGRRRTFIITLIEGAIFMTLWVYSEDRVLLWAFGLAWCLGFLGFWGPSTTLTAEIFPTRIRGAANGVVWAIAYFVGFVLFPFVSIALQQHTGSFALSFLCIPVLMIAMAIGVFLFVPEHTGKELNEIIE</sequence>
<evidence type="ECO:0000256" key="5">
    <source>
        <dbReference type="SAM" id="Phobius"/>
    </source>
</evidence>